<dbReference type="Pfam" id="PF04083">
    <property type="entry name" value="Abhydro_lipase"/>
    <property type="match status" value="2"/>
</dbReference>
<dbReference type="Proteomes" id="UP001159405">
    <property type="component" value="Unassembled WGS sequence"/>
</dbReference>
<proteinExistence type="predicted"/>
<accession>A0ABN8MRZ2</accession>
<feature type="chain" id="PRO_5046491195" description="Partial AB-hydrolase lipase domain-containing protein" evidence="1">
    <location>
        <begin position="22"/>
        <end position="862"/>
    </location>
</feature>
<organism evidence="3 4">
    <name type="scientific">Porites lobata</name>
    <dbReference type="NCBI Taxonomy" id="104759"/>
    <lineage>
        <taxon>Eukaryota</taxon>
        <taxon>Metazoa</taxon>
        <taxon>Cnidaria</taxon>
        <taxon>Anthozoa</taxon>
        <taxon>Hexacorallia</taxon>
        <taxon>Scleractinia</taxon>
        <taxon>Fungiina</taxon>
        <taxon>Poritidae</taxon>
        <taxon>Porites</taxon>
    </lineage>
</organism>
<evidence type="ECO:0000256" key="1">
    <source>
        <dbReference type="SAM" id="SignalP"/>
    </source>
</evidence>
<dbReference type="Gene3D" id="3.40.50.1820">
    <property type="entry name" value="alpha/beta hydrolase"/>
    <property type="match status" value="2"/>
</dbReference>
<dbReference type="InterPro" id="IPR006693">
    <property type="entry name" value="AB_hydrolase_lipase"/>
</dbReference>
<evidence type="ECO:0000313" key="4">
    <source>
        <dbReference type="Proteomes" id="UP001159405"/>
    </source>
</evidence>
<comment type="caution">
    <text evidence="3">The sequence shown here is derived from an EMBL/GenBank/DDBJ whole genome shotgun (WGS) entry which is preliminary data.</text>
</comment>
<dbReference type="PANTHER" id="PTHR11005">
    <property type="entry name" value="LYSOSOMAL ACID LIPASE-RELATED"/>
    <property type="match status" value="1"/>
</dbReference>
<dbReference type="InterPro" id="IPR029058">
    <property type="entry name" value="AB_hydrolase_fold"/>
</dbReference>
<reference evidence="3 4" key="1">
    <citation type="submission" date="2022-05" db="EMBL/GenBank/DDBJ databases">
        <authorList>
            <consortium name="Genoscope - CEA"/>
            <person name="William W."/>
        </authorList>
    </citation>
    <scope>NUCLEOTIDE SEQUENCE [LARGE SCALE GENOMIC DNA]</scope>
</reference>
<sequence length="862" mass="99100">MNASYLEFLVAFASLFLVADSRLLKKCCDKLDPDAFRNITQLIASRGYPVEEHSVKTEDNFTLGVQRIPHGRTQTDQPLLKPVVFLLHGLLADSSTWVQNYPHDSLGYILADSGFDVWLGNARGNRYSRHNTVYKPCQREFWDWSFQEMAKYDLPAMLEYALNISGQTHLFYIGHSQGTLTGFEAFSTNLKLAKKVKLFVALAPIFYLNHTSAFARDVAFTLYPFEELLHPLGEYEFLSGRFLEFLIDIGFCGRKWSEHYCYDVGGIIFGFDDPNNNMSRVPIYLSNWPAGTSFKNIIHFGQIIVAGRCQKFDYGREGNLRHYHQDTPPVYDVSKMTTPTAFFYGGNDGLSNKTDVQALAAKISNLVFDDYIAEYNHIDFIFGIDAPKRLYNRIQDILEKCWIEVLKQNLIIYMYFNFFKRMRAQDSHFLFLFCIAWFTPVYQKMGNYVETNYIILALIFLPLLSCAPLKKTQEKEDPDLYRNVSELIRDRGYPVEQHYVTTQDGFILNLQRIPYGRQTSKDTSSKAVVFLQHGLTMDSTNWVLNGPTNSLGYILADRGFDVWLGNIRGNVYSQRHVKLDPSQEEFWNWSWQEMAEYDLPAMLNYALNVSGQSQLFYVGHSQGTLIGFTGFSSNPDLASKVKMFFALAPVYTVGYCSEFLRSAAYALYPVLKVFQDYHLGKMGTNEMVNLLTEKSVCDSPFTEKVCYDAGQEIFGFDSANINMSRVPVILSHWGSGTSFKNFVHFGQMVLSKKCAKFDYGYFQNLVRYYQFHPPEYSVENMATPAVLFSGSNDKLASPKDVQLLKKRITNLRYFQEIKGWNHADFLFGNDAPSVLYSKMLDMIEVEQFLGKNMAEFRLMEEE</sequence>
<dbReference type="SUPFAM" id="SSF53474">
    <property type="entry name" value="alpha/beta-Hydrolases"/>
    <property type="match status" value="2"/>
</dbReference>
<protein>
    <recommendedName>
        <fullName evidence="2">Partial AB-hydrolase lipase domain-containing protein</fullName>
    </recommendedName>
</protein>
<name>A0ABN8MRZ2_9CNID</name>
<gene>
    <name evidence="3" type="ORF">PLOB_00025158</name>
</gene>
<keyword evidence="1" id="KW-0732">Signal</keyword>
<feature type="signal peptide" evidence="1">
    <location>
        <begin position="1"/>
        <end position="21"/>
    </location>
</feature>
<keyword evidence="4" id="KW-1185">Reference proteome</keyword>
<evidence type="ECO:0000313" key="3">
    <source>
        <dbReference type="EMBL" id="CAH3034673.1"/>
    </source>
</evidence>
<feature type="domain" description="Partial AB-hydrolase lipase" evidence="2">
    <location>
        <begin position="39"/>
        <end position="100"/>
    </location>
</feature>
<feature type="domain" description="Partial AB-hydrolase lipase" evidence="2">
    <location>
        <begin position="484"/>
        <end position="546"/>
    </location>
</feature>
<evidence type="ECO:0000259" key="2">
    <source>
        <dbReference type="Pfam" id="PF04083"/>
    </source>
</evidence>
<dbReference type="EMBL" id="CALNXK010000003">
    <property type="protein sequence ID" value="CAH3034673.1"/>
    <property type="molecule type" value="Genomic_DNA"/>
</dbReference>